<dbReference type="Gene3D" id="1.10.3730.20">
    <property type="match status" value="2"/>
</dbReference>
<dbReference type="RefSeq" id="WP_132579716.1">
    <property type="nucleotide sequence ID" value="NZ_SMAJ01000002.1"/>
</dbReference>
<dbReference type="Pfam" id="PF00892">
    <property type="entry name" value="EamA"/>
    <property type="match status" value="1"/>
</dbReference>
<evidence type="ECO:0000256" key="1">
    <source>
        <dbReference type="SAM" id="Phobius"/>
    </source>
</evidence>
<keyword evidence="1" id="KW-0812">Transmembrane</keyword>
<dbReference type="AlphaFoldDB" id="A0A4R3MET6"/>
<feature type="transmembrane region" description="Helical" evidence="1">
    <location>
        <begin position="60"/>
        <end position="81"/>
    </location>
</feature>
<dbReference type="SUPFAM" id="SSF103481">
    <property type="entry name" value="Multidrug resistance efflux transporter EmrE"/>
    <property type="match status" value="2"/>
</dbReference>
<dbReference type="OrthoDB" id="9783707at2"/>
<dbReference type="PANTHER" id="PTHR22911:SF106">
    <property type="entry name" value="INTEGRAL MEMBRANE PROTEIN"/>
    <property type="match status" value="1"/>
</dbReference>
<sequence length="290" mass="31361">MSAEIFALVALSAVFHASWNLISKRAASAGASFVLAYRLSSTLLFAPWVIYIVWVDGVSWSIPMVAFIVLSGLIHLVYSLALQRGYQLADLSVVYPVARGTGPFLSSIGAFLWLSEQPSLSGVVGMLCVVGGVLLIATGGNWRLFVQTQAWVGVRWGLSIGLLIASYTLVDAYNIKHLNVAPVVLDWFMGLAITAMMVPTGWTRRKIVLRQMKGKWRLAVAVGILSPGAYILVLYALQQGAQVSLIAPLREMSLMIGTLAGFFILKEKVSRLRLAGCAVIITGVVLLAQH</sequence>
<dbReference type="InterPro" id="IPR037185">
    <property type="entry name" value="EmrE-like"/>
</dbReference>
<comment type="caution">
    <text evidence="3">The sequence shown here is derived from an EMBL/GenBank/DDBJ whole genome shotgun (WGS) entry which is preliminary data.</text>
</comment>
<feature type="transmembrane region" description="Helical" evidence="1">
    <location>
        <begin position="93"/>
        <end position="114"/>
    </location>
</feature>
<dbReference type="InterPro" id="IPR000620">
    <property type="entry name" value="EamA_dom"/>
</dbReference>
<dbReference type="EMBL" id="SMAJ01000002">
    <property type="protein sequence ID" value="TCT10085.1"/>
    <property type="molecule type" value="Genomic_DNA"/>
</dbReference>
<reference evidence="3 4" key="1">
    <citation type="submission" date="2019-03" db="EMBL/GenBank/DDBJ databases">
        <title>Genomic Encyclopedia of Type Strains, Phase IV (KMG-IV): sequencing the most valuable type-strain genomes for metagenomic binning, comparative biology and taxonomic classification.</title>
        <authorList>
            <person name="Goeker M."/>
        </authorList>
    </citation>
    <scope>NUCLEOTIDE SEQUENCE [LARGE SCALE GENOMIC DNA]</scope>
    <source>
        <strain evidence="3 4">DSM 24591</strain>
    </source>
</reference>
<feature type="transmembrane region" description="Helical" evidence="1">
    <location>
        <begin position="272"/>
        <end position="289"/>
    </location>
</feature>
<keyword evidence="4" id="KW-1185">Reference proteome</keyword>
<keyword evidence="1" id="KW-0472">Membrane</keyword>
<gene>
    <name evidence="3" type="ORF">EDC26_10241</name>
</gene>
<feature type="transmembrane region" description="Helical" evidence="1">
    <location>
        <begin position="35"/>
        <end position="54"/>
    </location>
</feature>
<feature type="domain" description="EamA" evidence="2">
    <location>
        <begin position="153"/>
        <end position="287"/>
    </location>
</feature>
<organism evidence="3 4">
    <name type="scientific">Paralcaligenes ureilyticus</name>
    <dbReference type="NCBI Taxonomy" id="627131"/>
    <lineage>
        <taxon>Bacteria</taxon>
        <taxon>Pseudomonadati</taxon>
        <taxon>Pseudomonadota</taxon>
        <taxon>Betaproteobacteria</taxon>
        <taxon>Burkholderiales</taxon>
        <taxon>Alcaligenaceae</taxon>
        <taxon>Paralcaligenes</taxon>
    </lineage>
</organism>
<feature type="transmembrane region" description="Helical" evidence="1">
    <location>
        <begin position="218"/>
        <end position="237"/>
    </location>
</feature>
<feature type="transmembrane region" description="Helical" evidence="1">
    <location>
        <begin position="180"/>
        <end position="198"/>
    </location>
</feature>
<proteinExistence type="predicted"/>
<protein>
    <submittedName>
        <fullName evidence="3">Glucose uptake protein GlcU</fullName>
    </submittedName>
</protein>
<dbReference type="Proteomes" id="UP000295525">
    <property type="component" value="Unassembled WGS sequence"/>
</dbReference>
<name>A0A4R3MET6_9BURK</name>
<feature type="transmembrane region" description="Helical" evidence="1">
    <location>
        <begin position="150"/>
        <end position="168"/>
    </location>
</feature>
<feature type="transmembrane region" description="Helical" evidence="1">
    <location>
        <begin position="243"/>
        <end position="265"/>
    </location>
</feature>
<evidence type="ECO:0000259" key="2">
    <source>
        <dbReference type="Pfam" id="PF00892"/>
    </source>
</evidence>
<dbReference type="PANTHER" id="PTHR22911">
    <property type="entry name" value="ACYL-MALONYL CONDENSING ENZYME-RELATED"/>
    <property type="match status" value="1"/>
</dbReference>
<keyword evidence="1" id="KW-1133">Transmembrane helix</keyword>
<evidence type="ECO:0000313" key="3">
    <source>
        <dbReference type="EMBL" id="TCT10085.1"/>
    </source>
</evidence>
<feature type="transmembrane region" description="Helical" evidence="1">
    <location>
        <begin position="6"/>
        <end position="23"/>
    </location>
</feature>
<evidence type="ECO:0000313" key="4">
    <source>
        <dbReference type="Proteomes" id="UP000295525"/>
    </source>
</evidence>
<accession>A0A4R3MET6</accession>
<dbReference type="GO" id="GO:0016020">
    <property type="term" value="C:membrane"/>
    <property type="evidence" value="ECO:0007669"/>
    <property type="project" value="InterPro"/>
</dbReference>
<feature type="transmembrane region" description="Helical" evidence="1">
    <location>
        <begin position="120"/>
        <end position="138"/>
    </location>
</feature>